<name>A0ABW5M2L9_9BACT</name>
<reference evidence="7" key="1">
    <citation type="journal article" date="2019" name="Int. J. Syst. Evol. Microbiol.">
        <title>The Global Catalogue of Microorganisms (GCM) 10K type strain sequencing project: providing services to taxonomists for standard genome sequencing and annotation.</title>
        <authorList>
            <consortium name="The Broad Institute Genomics Platform"/>
            <consortium name="The Broad Institute Genome Sequencing Center for Infectious Disease"/>
            <person name="Wu L."/>
            <person name="Ma J."/>
        </authorList>
    </citation>
    <scope>NUCLEOTIDE SEQUENCE [LARGE SCALE GENOMIC DNA]</scope>
    <source>
        <strain evidence="7">KCTC 42805</strain>
    </source>
</reference>
<evidence type="ECO:0000259" key="5">
    <source>
        <dbReference type="Pfam" id="PF08281"/>
    </source>
</evidence>
<keyword evidence="3" id="KW-0731">Sigma factor</keyword>
<keyword evidence="7" id="KW-1185">Reference proteome</keyword>
<evidence type="ECO:0000313" key="7">
    <source>
        <dbReference type="Proteomes" id="UP001597469"/>
    </source>
</evidence>
<dbReference type="Gene3D" id="1.10.1740.10">
    <property type="match status" value="1"/>
</dbReference>
<dbReference type="InterPro" id="IPR036388">
    <property type="entry name" value="WH-like_DNA-bd_sf"/>
</dbReference>
<dbReference type="NCBIfam" id="TIGR02937">
    <property type="entry name" value="sigma70-ECF"/>
    <property type="match status" value="1"/>
</dbReference>
<dbReference type="PANTHER" id="PTHR43133:SF46">
    <property type="entry name" value="RNA POLYMERASE SIGMA-70 FACTOR ECF SUBFAMILY"/>
    <property type="match status" value="1"/>
</dbReference>
<dbReference type="InterPro" id="IPR013325">
    <property type="entry name" value="RNA_pol_sigma_r2"/>
</dbReference>
<accession>A0ABW5M2L9</accession>
<keyword evidence="2" id="KW-0805">Transcription regulation</keyword>
<dbReference type="InterPro" id="IPR013249">
    <property type="entry name" value="RNA_pol_sigma70_r4_t2"/>
</dbReference>
<dbReference type="InterPro" id="IPR013324">
    <property type="entry name" value="RNA_pol_sigma_r3/r4-like"/>
</dbReference>
<dbReference type="Gene3D" id="1.10.10.10">
    <property type="entry name" value="Winged helix-like DNA-binding domain superfamily/Winged helix DNA-binding domain"/>
    <property type="match status" value="1"/>
</dbReference>
<dbReference type="InterPro" id="IPR014284">
    <property type="entry name" value="RNA_pol_sigma-70_dom"/>
</dbReference>
<dbReference type="SUPFAM" id="SSF88659">
    <property type="entry name" value="Sigma3 and sigma4 domains of RNA polymerase sigma factors"/>
    <property type="match status" value="1"/>
</dbReference>
<comment type="similarity">
    <text evidence="1">Belongs to the sigma-70 factor family. ECF subfamily.</text>
</comment>
<dbReference type="InterPro" id="IPR039425">
    <property type="entry name" value="RNA_pol_sigma-70-like"/>
</dbReference>
<dbReference type="SUPFAM" id="SSF88946">
    <property type="entry name" value="Sigma2 domain of RNA polymerase sigma factors"/>
    <property type="match status" value="1"/>
</dbReference>
<keyword evidence="4" id="KW-0804">Transcription</keyword>
<dbReference type="EMBL" id="JBHULN010000006">
    <property type="protein sequence ID" value="MFD2571293.1"/>
    <property type="molecule type" value="Genomic_DNA"/>
</dbReference>
<comment type="caution">
    <text evidence="6">The sequence shown here is derived from an EMBL/GenBank/DDBJ whole genome shotgun (WGS) entry which is preliminary data.</text>
</comment>
<feature type="domain" description="RNA polymerase sigma factor 70 region 4 type 2" evidence="5">
    <location>
        <begin position="135"/>
        <end position="187"/>
    </location>
</feature>
<dbReference type="RefSeq" id="WP_381522693.1">
    <property type="nucleotide sequence ID" value="NZ_JBHULN010000006.1"/>
</dbReference>
<evidence type="ECO:0000256" key="4">
    <source>
        <dbReference type="ARBA" id="ARBA00023163"/>
    </source>
</evidence>
<dbReference type="CDD" id="cd06171">
    <property type="entry name" value="Sigma70_r4"/>
    <property type="match status" value="1"/>
</dbReference>
<evidence type="ECO:0000313" key="6">
    <source>
        <dbReference type="EMBL" id="MFD2571293.1"/>
    </source>
</evidence>
<dbReference type="Pfam" id="PF08281">
    <property type="entry name" value="Sigma70_r4_2"/>
    <property type="match status" value="1"/>
</dbReference>
<evidence type="ECO:0000256" key="2">
    <source>
        <dbReference type="ARBA" id="ARBA00023015"/>
    </source>
</evidence>
<evidence type="ECO:0000256" key="3">
    <source>
        <dbReference type="ARBA" id="ARBA00023082"/>
    </source>
</evidence>
<organism evidence="6 7">
    <name type="scientific">Spirosoma soli</name>
    <dbReference type="NCBI Taxonomy" id="1770529"/>
    <lineage>
        <taxon>Bacteria</taxon>
        <taxon>Pseudomonadati</taxon>
        <taxon>Bacteroidota</taxon>
        <taxon>Cytophagia</taxon>
        <taxon>Cytophagales</taxon>
        <taxon>Cytophagaceae</taxon>
        <taxon>Spirosoma</taxon>
    </lineage>
</organism>
<dbReference type="Proteomes" id="UP001597469">
    <property type="component" value="Unassembled WGS sequence"/>
</dbReference>
<dbReference type="PANTHER" id="PTHR43133">
    <property type="entry name" value="RNA POLYMERASE ECF-TYPE SIGMA FACTO"/>
    <property type="match status" value="1"/>
</dbReference>
<proteinExistence type="inferred from homology"/>
<protein>
    <submittedName>
        <fullName evidence="6">RNA polymerase sigma factor</fullName>
    </submittedName>
</protein>
<gene>
    <name evidence="6" type="ORF">ACFSUS_11660</name>
</gene>
<evidence type="ECO:0000256" key="1">
    <source>
        <dbReference type="ARBA" id="ARBA00010641"/>
    </source>
</evidence>
<sequence>MDPARQTSIHSKEHQLWTRFRTGDVSAFETLMTTHFRVLFHYGSKFSKDPEFVKDCIQDLFLYLWEHRTSLNTDIALKPYLMASLRRHMHRSLPIVPFVDECTTNQVSNATEAFILEFSVEETLIEQESSRERARQLTHFIDLLPHRQKEVIYLKFFQEMDRNDIAEVMNVAPQTVSNLIQLALKQLRQHWTIKVIILLLSNCLLF</sequence>